<gene>
    <name evidence="2" type="ORF">TKK_000122</name>
</gene>
<feature type="region of interest" description="Disordered" evidence="1">
    <location>
        <begin position="20"/>
        <end position="39"/>
    </location>
</feature>
<comment type="caution">
    <text evidence="2">The sequence shown here is derived from an EMBL/GenBank/DDBJ whole genome shotgun (WGS) entry which is preliminary data.</text>
</comment>
<evidence type="ECO:0000313" key="3">
    <source>
        <dbReference type="Proteomes" id="UP001627154"/>
    </source>
</evidence>
<dbReference type="Proteomes" id="UP001627154">
    <property type="component" value="Unassembled WGS sequence"/>
</dbReference>
<evidence type="ECO:0000256" key="1">
    <source>
        <dbReference type="SAM" id="MobiDB-lite"/>
    </source>
</evidence>
<sequence length="254" mass="29890">MRKHSFGISEKMYILRTREEAARANKEREEDEEKKRTNTKRVKWPLVTPSTRVYMMRFSIRFSSSSISTVAMADIIVAYHSTPHAASVYVCARLQLLPVVRERRDAANRRVCERGHRLRLTVYRSRRNLRNAHTLCSGTQHYTHHTYITHSHTHARAYNIQKAVGSNIGGSIRPAACIYYVYRTERQERWRTCWQFVRVHTHRLTHIHTRTFTYILWLRKSGKIAPNVKSTKSSTSLSSGTYHNNNFKIFNEPR</sequence>
<accession>A0ABD2XSW2</accession>
<name>A0ABD2XSW2_9HYME</name>
<keyword evidence="3" id="KW-1185">Reference proteome</keyword>
<reference evidence="2 3" key="1">
    <citation type="journal article" date="2024" name="bioRxiv">
        <title>A reference genome for Trichogramma kaykai: A tiny desert-dwelling parasitoid wasp with competing sex-ratio distorters.</title>
        <authorList>
            <person name="Culotta J."/>
            <person name="Lindsey A.R."/>
        </authorList>
    </citation>
    <scope>NUCLEOTIDE SEQUENCE [LARGE SCALE GENOMIC DNA]</scope>
    <source>
        <strain evidence="2 3">KSX58</strain>
    </source>
</reference>
<protein>
    <submittedName>
        <fullName evidence="2">Uncharacterized protein</fullName>
    </submittedName>
</protein>
<evidence type="ECO:0000313" key="2">
    <source>
        <dbReference type="EMBL" id="KAL3407879.1"/>
    </source>
</evidence>
<proteinExistence type="predicted"/>
<feature type="compositionally biased region" description="Basic and acidic residues" evidence="1">
    <location>
        <begin position="20"/>
        <end position="36"/>
    </location>
</feature>
<organism evidence="2 3">
    <name type="scientific">Trichogramma kaykai</name>
    <dbReference type="NCBI Taxonomy" id="54128"/>
    <lineage>
        <taxon>Eukaryota</taxon>
        <taxon>Metazoa</taxon>
        <taxon>Ecdysozoa</taxon>
        <taxon>Arthropoda</taxon>
        <taxon>Hexapoda</taxon>
        <taxon>Insecta</taxon>
        <taxon>Pterygota</taxon>
        <taxon>Neoptera</taxon>
        <taxon>Endopterygota</taxon>
        <taxon>Hymenoptera</taxon>
        <taxon>Apocrita</taxon>
        <taxon>Proctotrupomorpha</taxon>
        <taxon>Chalcidoidea</taxon>
        <taxon>Trichogrammatidae</taxon>
        <taxon>Trichogramma</taxon>
    </lineage>
</organism>
<dbReference type="EMBL" id="JBJJXI010000002">
    <property type="protein sequence ID" value="KAL3407879.1"/>
    <property type="molecule type" value="Genomic_DNA"/>
</dbReference>
<dbReference type="AlphaFoldDB" id="A0ABD2XSW2"/>